<evidence type="ECO:0000256" key="5">
    <source>
        <dbReference type="ARBA" id="ARBA00022801"/>
    </source>
</evidence>
<evidence type="ECO:0000256" key="8">
    <source>
        <dbReference type="ARBA" id="ARBA00023049"/>
    </source>
</evidence>
<keyword evidence="6 10" id="KW-0862">Zinc</keyword>
<evidence type="ECO:0000256" key="4">
    <source>
        <dbReference type="ARBA" id="ARBA00022723"/>
    </source>
</evidence>
<organism evidence="13 14">
    <name type="scientific">Actinoplanes lobatus</name>
    <dbReference type="NCBI Taxonomy" id="113568"/>
    <lineage>
        <taxon>Bacteria</taxon>
        <taxon>Bacillati</taxon>
        <taxon>Actinomycetota</taxon>
        <taxon>Actinomycetes</taxon>
        <taxon>Micromonosporales</taxon>
        <taxon>Micromonosporaceae</taxon>
        <taxon>Actinoplanes</taxon>
    </lineage>
</organism>
<dbReference type="Gene3D" id="3.30.2010.10">
    <property type="entry name" value="Metalloproteases ('zincins'), catalytic domain"/>
    <property type="match status" value="1"/>
</dbReference>
<protein>
    <recommendedName>
        <fullName evidence="12">Peptidase M48 domain-containing protein</fullName>
    </recommendedName>
</protein>
<proteinExistence type="inferred from homology"/>
<dbReference type="InterPro" id="IPR001915">
    <property type="entry name" value="Peptidase_M48"/>
</dbReference>
<evidence type="ECO:0000256" key="10">
    <source>
        <dbReference type="RuleBase" id="RU003983"/>
    </source>
</evidence>
<keyword evidence="14" id="KW-1185">Reference proteome</keyword>
<gene>
    <name evidence="13" type="ORF">Alo02nite_06490</name>
</gene>
<dbReference type="EMBL" id="BOMP01000008">
    <property type="protein sequence ID" value="GIE37751.1"/>
    <property type="molecule type" value="Genomic_DNA"/>
</dbReference>
<evidence type="ECO:0000256" key="6">
    <source>
        <dbReference type="ARBA" id="ARBA00022833"/>
    </source>
</evidence>
<evidence type="ECO:0000256" key="2">
    <source>
        <dbReference type="ARBA" id="ARBA00022670"/>
    </source>
</evidence>
<sequence length="439" mass="47991">MTAVGWALKIIFVSITTADVCPLCAGALTTLPEQEPWCGACEWNLDAFPPVEDAGWYSRRIIERDRRAGFRAHRELATSEPDENGGRTAYRILLLISGLLVLGNLGLAGYGLYLVIWGDPLFPKMFGLMLAGLAWVFRPRIGSFKRFLSEDTYLVERTDAPVLHRLIELVAAEIGAPVPDRLMIDYAGNASVAVVGFRRTSVLTLGLPLLVALRPQELVALIGHELGHLKHEDSARALLIQPATTTFGRLAEMVRPPAEEDVVGAGDPAIVVYRLWQAVGGTLALLLSAAHIRIGVVAADGNRRVELRADAMAARAAGSEAALSILDALTQMGMFFEHIQPWVPKGEAGPAWRRLIHAVREREQPDGPARLQLTARTGATLLASHPPAGRRHQWLAARPPQPAHLVVDPATAARLDREIDRYAEALHRAMIDHPMFWNG</sequence>
<keyword evidence="4" id="KW-0479">Metal-binding</keyword>
<dbReference type="PANTHER" id="PTHR43221:SF2">
    <property type="entry name" value="PROTEASE HTPX HOMOLOG"/>
    <property type="match status" value="1"/>
</dbReference>
<dbReference type="PANTHER" id="PTHR43221">
    <property type="entry name" value="PROTEASE HTPX"/>
    <property type="match status" value="1"/>
</dbReference>
<keyword evidence="8 10" id="KW-0482">Metalloprotease</keyword>
<dbReference type="Pfam" id="PF01435">
    <property type="entry name" value="Peptidase_M48"/>
    <property type="match status" value="1"/>
</dbReference>
<comment type="similarity">
    <text evidence="10">Belongs to the peptidase M48 family.</text>
</comment>
<name>A0ABQ4A9R3_9ACTN</name>
<accession>A0ABQ4A9R3</accession>
<evidence type="ECO:0000256" key="1">
    <source>
        <dbReference type="ARBA" id="ARBA00022475"/>
    </source>
</evidence>
<evidence type="ECO:0000313" key="14">
    <source>
        <dbReference type="Proteomes" id="UP000631312"/>
    </source>
</evidence>
<comment type="caution">
    <text evidence="13">The sequence shown here is derived from an EMBL/GenBank/DDBJ whole genome shotgun (WGS) entry which is preliminary data.</text>
</comment>
<feature type="transmembrane region" description="Helical" evidence="11">
    <location>
        <begin position="92"/>
        <end position="115"/>
    </location>
</feature>
<evidence type="ECO:0000313" key="13">
    <source>
        <dbReference type="EMBL" id="GIE37751.1"/>
    </source>
</evidence>
<keyword evidence="2 10" id="KW-0645">Protease</keyword>
<keyword evidence="3 11" id="KW-0812">Transmembrane</keyword>
<evidence type="ECO:0000256" key="7">
    <source>
        <dbReference type="ARBA" id="ARBA00022989"/>
    </source>
</evidence>
<feature type="domain" description="Peptidase M48" evidence="12">
    <location>
        <begin position="161"/>
        <end position="396"/>
    </location>
</feature>
<keyword evidence="5 10" id="KW-0378">Hydrolase</keyword>
<comment type="cofactor">
    <cofactor evidence="10">
        <name>Zn(2+)</name>
        <dbReference type="ChEBI" id="CHEBI:29105"/>
    </cofactor>
    <text evidence="10">Binds 1 zinc ion per subunit.</text>
</comment>
<keyword evidence="1" id="KW-1003">Cell membrane</keyword>
<dbReference type="InterPro" id="IPR050083">
    <property type="entry name" value="HtpX_protease"/>
</dbReference>
<reference evidence="13 14" key="1">
    <citation type="submission" date="2021-01" db="EMBL/GenBank/DDBJ databases">
        <title>Whole genome shotgun sequence of Actinoplanes lobatus NBRC 12513.</title>
        <authorList>
            <person name="Komaki H."/>
            <person name="Tamura T."/>
        </authorList>
    </citation>
    <scope>NUCLEOTIDE SEQUENCE [LARGE SCALE GENOMIC DNA]</scope>
    <source>
        <strain evidence="13 14">NBRC 12513</strain>
    </source>
</reference>
<evidence type="ECO:0000259" key="12">
    <source>
        <dbReference type="Pfam" id="PF01435"/>
    </source>
</evidence>
<evidence type="ECO:0000256" key="9">
    <source>
        <dbReference type="ARBA" id="ARBA00023136"/>
    </source>
</evidence>
<keyword evidence="9 11" id="KW-0472">Membrane</keyword>
<dbReference type="Proteomes" id="UP000631312">
    <property type="component" value="Unassembled WGS sequence"/>
</dbReference>
<dbReference type="CDD" id="cd07328">
    <property type="entry name" value="M48_Ste24p_like"/>
    <property type="match status" value="1"/>
</dbReference>
<evidence type="ECO:0000256" key="11">
    <source>
        <dbReference type="SAM" id="Phobius"/>
    </source>
</evidence>
<evidence type="ECO:0000256" key="3">
    <source>
        <dbReference type="ARBA" id="ARBA00022692"/>
    </source>
</evidence>
<keyword evidence="7 11" id="KW-1133">Transmembrane helix</keyword>